<feature type="binding site" evidence="9">
    <location>
        <position position="284"/>
    </location>
    <ligand>
        <name>Zn(2+)</name>
        <dbReference type="ChEBI" id="CHEBI:29105"/>
    </ligand>
</feature>
<evidence type="ECO:0000313" key="14">
    <source>
        <dbReference type="Proteomes" id="UP001566132"/>
    </source>
</evidence>
<dbReference type="Pfam" id="PF08772">
    <property type="entry name" value="Zn_ribbon_NOB1"/>
    <property type="match status" value="1"/>
</dbReference>
<organism evidence="13 14">
    <name type="scientific">Hypothenemus hampei</name>
    <name type="common">Coffee berry borer</name>
    <dbReference type="NCBI Taxonomy" id="57062"/>
    <lineage>
        <taxon>Eukaryota</taxon>
        <taxon>Metazoa</taxon>
        <taxon>Ecdysozoa</taxon>
        <taxon>Arthropoda</taxon>
        <taxon>Hexapoda</taxon>
        <taxon>Insecta</taxon>
        <taxon>Pterygota</taxon>
        <taxon>Neoptera</taxon>
        <taxon>Endopterygota</taxon>
        <taxon>Coleoptera</taxon>
        <taxon>Polyphaga</taxon>
        <taxon>Cucujiformia</taxon>
        <taxon>Curculionidae</taxon>
        <taxon>Scolytinae</taxon>
        <taxon>Hypothenemus</taxon>
    </lineage>
</organism>
<dbReference type="CDD" id="cd09876">
    <property type="entry name" value="PIN_Nob1-like"/>
    <property type="match status" value="1"/>
</dbReference>
<feature type="domain" description="Ribonuclease PIN" evidence="12">
    <location>
        <begin position="9"/>
        <end position="95"/>
    </location>
</feature>
<comment type="subcellular location">
    <subcellularLocation>
        <location evidence="1 8">Nucleus</location>
    </subcellularLocation>
</comment>
<dbReference type="SUPFAM" id="SSF144206">
    <property type="entry name" value="NOB1 zinc finger-like"/>
    <property type="match status" value="1"/>
</dbReference>
<evidence type="ECO:0000256" key="1">
    <source>
        <dbReference type="ARBA" id="ARBA00004123"/>
    </source>
</evidence>
<name>A0ABD1E8Y4_HYPHA</name>
<evidence type="ECO:0000256" key="6">
    <source>
        <dbReference type="ARBA" id="ARBA00022833"/>
    </source>
</evidence>
<dbReference type="EMBL" id="JBDJPC010000009">
    <property type="protein sequence ID" value="KAL1491123.1"/>
    <property type="molecule type" value="Genomic_DNA"/>
</dbReference>
<dbReference type="GO" id="GO:0006364">
    <property type="term" value="P:rRNA processing"/>
    <property type="evidence" value="ECO:0007669"/>
    <property type="project" value="UniProtKB-ARBA"/>
</dbReference>
<evidence type="ECO:0000256" key="9">
    <source>
        <dbReference type="PIRSR" id="PIRSR037125-1"/>
    </source>
</evidence>
<dbReference type="GO" id="GO:0046872">
    <property type="term" value="F:metal ion binding"/>
    <property type="evidence" value="ECO:0007669"/>
    <property type="project" value="UniProtKB-UniRule"/>
</dbReference>
<proteinExistence type="inferred from homology"/>
<gene>
    <name evidence="13" type="ORF">ABEB36_011766</name>
</gene>
<keyword evidence="4 8" id="KW-0479">Metal-binding</keyword>
<dbReference type="InterPro" id="IPR039907">
    <property type="entry name" value="NOB1"/>
</dbReference>
<evidence type="ECO:0000256" key="2">
    <source>
        <dbReference type="ARBA" id="ARBA00005858"/>
    </source>
</evidence>
<dbReference type="AlphaFoldDB" id="A0ABD1E8Y4"/>
<dbReference type="PANTHER" id="PTHR12814">
    <property type="entry name" value="RNA-BINDING PROTEIN NOB1"/>
    <property type="match status" value="1"/>
</dbReference>
<protein>
    <recommendedName>
        <fullName evidence="8">RNA-binding protein NOB1</fullName>
    </recommendedName>
</protein>
<dbReference type="InterPro" id="IPR014881">
    <property type="entry name" value="NOB1_Zn-bd"/>
</dbReference>
<comment type="function">
    <text evidence="8">May play a role in mRNA degradation.</text>
</comment>
<dbReference type="InterPro" id="IPR036283">
    <property type="entry name" value="NOB1_Zf-like_sf"/>
</dbReference>
<feature type="compositionally biased region" description="Polar residues" evidence="10">
    <location>
        <begin position="350"/>
        <end position="360"/>
    </location>
</feature>
<feature type="region of interest" description="Disordered" evidence="10">
    <location>
        <begin position="347"/>
        <end position="367"/>
    </location>
</feature>
<dbReference type="InterPro" id="IPR017117">
    <property type="entry name" value="Nob1_euk"/>
</dbReference>
<evidence type="ECO:0000256" key="10">
    <source>
        <dbReference type="SAM" id="MobiDB-lite"/>
    </source>
</evidence>
<evidence type="ECO:0000313" key="13">
    <source>
        <dbReference type="EMBL" id="KAL1491123.1"/>
    </source>
</evidence>
<feature type="binding site" evidence="9">
    <location>
        <position position="287"/>
    </location>
    <ligand>
        <name>Zn(2+)</name>
        <dbReference type="ChEBI" id="CHEBI:29105"/>
    </ligand>
</feature>
<reference evidence="13 14" key="1">
    <citation type="submission" date="2024-05" db="EMBL/GenBank/DDBJ databases">
        <title>Genetic variation in Jamaican populations of the coffee berry borer (Hypothenemus hampei).</title>
        <authorList>
            <person name="Errbii M."/>
            <person name="Myrie A."/>
        </authorList>
    </citation>
    <scope>NUCLEOTIDE SEQUENCE [LARGE SCALE GENOMIC DNA]</scope>
    <source>
        <strain evidence="13">JA-Hopewell-2020-01-JO</strain>
        <tissue evidence="13">Whole body</tissue>
    </source>
</reference>
<keyword evidence="5" id="KW-0378">Hydrolase</keyword>
<dbReference type="InterPro" id="IPR033411">
    <property type="entry name" value="Ribonuclease_PIN"/>
</dbReference>
<dbReference type="GO" id="GO:0004521">
    <property type="term" value="F:RNA endonuclease activity"/>
    <property type="evidence" value="ECO:0007669"/>
    <property type="project" value="UniProtKB-UniRule"/>
</dbReference>
<comment type="caution">
    <text evidence="13">The sequence shown here is derived from an EMBL/GenBank/DDBJ whole genome shotgun (WGS) entry which is preliminary data.</text>
</comment>
<dbReference type="PIRSF" id="PIRSF037125">
    <property type="entry name" value="D-site_20S_pre-rRNA_nuclease"/>
    <property type="match status" value="1"/>
</dbReference>
<dbReference type="Pfam" id="PF17146">
    <property type="entry name" value="PIN_6"/>
    <property type="match status" value="1"/>
</dbReference>
<dbReference type="Gene3D" id="3.40.50.1010">
    <property type="entry name" value="5'-nuclease"/>
    <property type="match status" value="1"/>
</dbReference>
<feature type="compositionally biased region" description="Acidic residues" evidence="10">
    <location>
        <begin position="188"/>
        <end position="202"/>
    </location>
</feature>
<dbReference type="GO" id="GO:0005737">
    <property type="term" value="C:cytoplasm"/>
    <property type="evidence" value="ECO:0007669"/>
    <property type="project" value="UniProtKB-ARBA"/>
</dbReference>
<evidence type="ECO:0000256" key="7">
    <source>
        <dbReference type="ARBA" id="ARBA00023242"/>
    </source>
</evidence>
<evidence type="ECO:0000259" key="12">
    <source>
        <dbReference type="Pfam" id="PF17146"/>
    </source>
</evidence>
<accession>A0ABD1E8Y4</accession>
<feature type="binding site" evidence="9">
    <location>
        <position position="269"/>
    </location>
    <ligand>
        <name>Zn(2+)</name>
        <dbReference type="ChEBI" id="CHEBI:29105"/>
    </ligand>
</feature>
<keyword evidence="14" id="KW-1185">Reference proteome</keyword>
<evidence type="ECO:0000256" key="8">
    <source>
        <dbReference type="PIRNR" id="PIRNR037125"/>
    </source>
</evidence>
<dbReference type="GO" id="GO:0016787">
    <property type="term" value="F:hydrolase activity"/>
    <property type="evidence" value="ECO:0007669"/>
    <property type="project" value="UniProtKB-KW"/>
</dbReference>
<keyword evidence="7 8" id="KW-0539">Nucleus</keyword>
<dbReference type="FunFam" id="3.40.50.1010:FF:000020">
    <property type="entry name" value="20S-pre-rRNA D-site endonuclease NOB1"/>
    <property type="match status" value="1"/>
</dbReference>
<evidence type="ECO:0000256" key="4">
    <source>
        <dbReference type="ARBA" id="ARBA00022723"/>
    </source>
</evidence>
<evidence type="ECO:0000256" key="3">
    <source>
        <dbReference type="ARBA" id="ARBA00022722"/>
    </source>
</evidence>
<feature type="region of interest" description="Disordered" evidence="10">
    <location>
        <begin position="188"/>
        <end position="208"/>
    </location>
</feature>
<evidence type="ECO:0000259" key="11">
    <source>
        <dbReference type="Pfam" id="PF08772"/>
    </source>
</evidence>
<feature type="binding site" evidence="9">
    <location>
        <position position="272"/>
    </location>
    <ligand>
        <name>Zn(2+)</name>
        <dbReference type="ChEBI" id="CHEBI:29105"/>
    </ligand>
</feature>
<dbReference type="Gene3D" id="6.20.210.10">
    <property type="entry name" value="Nin one binding (NOB1), Zn-ribbon-like"/>
    <property type="match status" value="1"/>
</dbReference>
<dbReference type="Proteomes" id="UP001566132">
    <property type="component" value="Unassembled WGS sequence"/>
</dbReference>
<keyword evidence="3" id="KW-0540">Nuclease</keyword>
<comment type="similarity">
    <text evidence="2 8">Belongs to the NOB1 family.</text>
</comment>
<keyword evidence="6 8" id="KW-0862">Zinc</keyword>
<dbReference type="PANTHER" id="PTHR12814:SF2">
    <property type="entry name" value="RNA-BINDING PROTEIN NOB1"/>
    <property type="match status" value="1"/>
</dbReference>
<dbReference type="GO" id="GO:0031981">
    <property type="term" value="C:nuclear lumen"/>
    <property type="evidence" value="ECO:0007669"/>
    <property type="project" value="UniProtKB-ARBA"/>
</dbReference>
<sequence length="367" mass="41547">MTKKQVEYLVADTTAFIQNAPLQDIAENVVTCQEVLDEITSKRQLRRLVTLPYDLKVKYVFPENVKIIRDFSLKTGDYQSLSATDLKVMALTYQMEKEMCGVDHLRTEPVAQRPTINTLESEPEMNPDISGFYAPGKEAPKIVDDEESSEKVPEKLDDLDLAQKFANLNCDQDLEIQDHEDILVAVESEDESSSADDCESNNDEGWITPSNVQQAKKQVNSRLLEEKHVKVACMTTDFAMQNVLKQMKLNVSSLDGRMITQLRTFILRCTTCFKTTSIMTKEFCPKCGNKTLKKVSVSLDENGKLQIYINTKKPLSTRGTKYSLPRIQGGKHPNNPILVEDQPMAHNMPSRLSRTKNNPLNDDYIAD</sequence>
<feature type="domain" description="Nin one binding (NOB1) Zn-ribbon-like" evidence="11">
    <location>
        <begin position="259"/>
        <end position="330"/>
    </location>
</feature>
<evidence type="ECO:0000256" key="5">
    <source>
        <dbReference type="ARBA" id="ARBA00022801"/>
    </source>
</evidence>